<evidence type="ECO:0000313" key="3">
    <source>
        <dbReference type="Proteomes" id="UP000031572"/>
    </source>
</evidence>
<keyword evidence="1" id="KW-0732">Signal</keyword>
<organism evidence="2 3">
    <name type="scientific">Noviherbaspirillum autotrophicum</name>
    <dbReference type="NCBI Taxonomy" id="709839"/>
    <lineage>
        <taxon>Bacteria</taxon>
        <taxon>Pseudomonadati</taxon>
        <taxon>Pseudomonadota</taxon>
        <taxon>Betaproteobacteria</taxon>
        <taxon>Burkholderiales</taxon>
        <taxon>Oxalobacteraceae</taxon>
        <taxon>Noviherbaspirillum</taxon>
    </lineage>
</organism>
<dbReference type="STRING" id="709839.TSA66_06270"/>
<reference evidence="2 3" key="1">
    <citation type="submission" date="2014-12" db="EMBL/GenBank/DDBJ databases">
        <title>Denitrispirillum autotrophicum gen. nov., sp. nov., Denitrifying, Facultatively Autotrophic Bacteria Isolated from Rice Paddy Soil.</title>
        <authorList>
            <person name="Ishii S."/>
            <person name="Ashida N."/>
            <person name="Ohno H."/>
            <person name="Otsuka S."/>
            <person name="Yokota A."/>
            <person name="Senoo K."/>
        </authorList>
    </citation>
    <scope>NUCLEOTIDE SEQUENCE [LARGE SCALE GENOMIC DNA]</scope>
    <source>
        <strain evidence="2 3">TSA66</strain>
    </source>
</reference>
<feature type="chain" id="PRO_5002146210" evidence="1">
    <location>
        <begin position="27"/>
        <end position="248"/>
    </location>
</feature>
<sequence length="248" mass="26016">MISLIRTGLVCLSAAAALLNAGPASAQLRPLSEKELSATYGQGLLDLTNSSFVSNGDTLYSTRIAIGADVLLNANFGKINLGAKTTGGVTDWSTAYIDMPVLQFGRLDSTADKRLVQITNPYFEFVYKNAPDAATREVIGMRMGFEGIKGDIGLTINTLSGSMLIGGAEYKGSKTTGPAVPGVTAGDANGASRDFWISALKTAVQFPTTSGMAEPPSAAQAGFWLNWRDRLTALSTANGAPPPNAFRR</sequence>
<name>A0A0C2BR27_9BURK</name>
<keyword evidence="3" id="KW-1185">Reference proteome</keyword>
<evidence type="ECO:0000256" key="1">
    <source>
        <dbReference type="SAM" id="SignalP"/>
    </source>
</evidence>
<dbReference type="OrthoDB" id="8772361at2"/>
<dbReference type="EMBL" id="JWJG01000028">
    <property type="protein sequence ID" value="KIF80506.1"/>
    <property type="molecule type" value="Genomic_DNA"/>
</dbReference>
<gene>
    <name evidence="2" type="ORF">TSA66_06270</name>
</gene>
<evidence type="ECO:0000313" key="2">
    <source>
        <dbReference type="EMBL" id="KIF80506.1"/>
    </source>
</evidence>
<dbReference type="AlphaFoldDB" id="A0A0C2BR27"/>
<protein>
    <submittedName>
        <fullName evidence="2">Uncharacterized protein</fullName>
    </submittedName>
</protein>
<proteinExistence type="predicted"/>
<feature type="signal peptide" evidence="1">
    <location>
        <begin position="1"/>
        <end position="26"/>
    </location>
</feature>
<accession>A0A0C2BR27</accession>
<comment type="caution">
    <text evidence="2">The sequence shown here is derived from an EMBL/GenBank/DDBJ whole genome shotgun (WGS) entry which is preliminary data.</text>
</comment>
<dbReference type="Proteomes" id="UP000031572">
    <property type="component" value="Unassembled WGS sequence"/>
</dbReference>
<dbReference type="RefSeq" id="WP_040039409.1">
    <property type="nucleotide sequence ID" value="NZ_JWJG01000028.1"/>
</dbReference>